<evidence type="ECO:0000313" key="2">
    <source>
        <dbReference type="EMBL" id="MBM7841227.1"/>
    </source>
</evidence>
<dbReference type="PANTHER" id="PTHR43143:SF5">
    <property type="entry name" value="SECRETED PROTEIN"/>
    <property type="match status" value="1"/>
</dbReference>
<dbReference type="RefSeq" id="WP_204469251.1">
    <property type="nucleotide sequence ID" value="NZ_JAFBCV010000025.1"/>
</dbReference>
<evidence type="ECO:0000259" key="1">
    <source>
        <dbReference type="Pfam" id="PF00149"/>
    </source>
</evidence>
<dbReference type="SUPFAM" id="SSF56300">
    <property type="entry name" value="Metallo-dependent phosphatases"/>
    <property type="match status" value="1"/>
</dbReference>
<dbReference type="InterPro" id="IPR029052">
    <property type="entry name" value="Metallo-depent_PP-like"/>
</dbReference>
<feature type="domain" description="Calcineurin-like phosphoesterase" evidence="1">
    <location>
        <begin position="37"/>
        <end position="231"/>
    </location>
</feature>
<accession>A0ABS2T446</accession>
<proteinExistence type="predicted"/>
<keyword evidence="3" id="KW-1185">Reference proteome</keyword>
<comment type="caution">
    <text evidence="2">The sequence shown here is derived from an EMBL/GenBank/DDBJ whole genome shotgun (WGS) entry which is preliminary data.</text>
</comment>
<name>A0ABS2T446_9BACI</name>
<evidence type="ECO:0000313" key="3">
    <source>
        <dbReference type="Proteomes" id="UP001179280"/>
    </source>
</evidence>
<protein>
    <submittedName>
        <fullName evidence="2">MPP superfamily phosphohydrolase</fullName>
    </submittedName>
</protein>
<dbReference type="InterPro" id="IPR051918">
    <property type="entry name" value="STPP_CPPED1"/>
</dbReference>
<dbReference type="PANTHER" id="PTHR43143">
    <property type="entry name" value="METALLOPHOSPHOESTERASE, CALCINEURIN SUPERFAMILY"/>
    <property type="match status" value="1"/>
</dbReference>
<dbReference type="InterPro" id="IPR004843">
    <property type="entry name" value="Calcineurin-like_PHP"/>
</dbReference>
<reference evidence="2" key="1">
    <citation type="submission" date="2021-01" db="EMBL/GenBank/DDBJ databases">
        <title>Genomic Encyclopedia of Type Strains, Phase IV (KMG-IV): sequencing the most valuable type-strain genomes for metagenomic binning, comparative biology and taxonomic classification.</title>
        <authorList>
            <person name="Goeker M."/>
        </authorList>
    </citation>
    <scope>NUCLEOTIDE SEQUENCE</scope>
    <source>
        <strain evidence="2">DSM 21943</strain>
    </source>
</reference>
<sequence>MVSQVVRLGCIILTSIMLLFSYPSNHTYAKSDKPFSFVWMSDTQYYSLHYPYIYDKMTQWIVDNANQATLKYVVHTGDIVDHMSNEFEWIQADLAMKKLDLAKIPYGVLAGNHDIGHDRIQYQTFSHYFGVERFKSKKTFGAAYKDNEAHYDTLSIGGHKFIILQIGYGWNKDTISWAKEVLESHPNDTAILATHRYLQVDGKRSGDGNELFESLVKPFPNVQLVLSGHFHGTAQKFDRLDDDGDGINERLVVQLLSDYQGYQKGGNGFMRILTFNPSTSSVTIGTYSPYTNESLLENEDFHKAPMSFSFPMKF</sequence>
<dbReference type="EMBL" id="JAFBCV010000025">
    <property type="protein sequence ID" value="MBM7841227.1"/>
    <property type="molecule type" value="Genomic_DNA"/>
</dbReference>
<organism evidence="2 3">
    <name type="scientific">Shouchella xiaoxiensis</name>
    <dbReference type="NCBI Taxonomy" id="766895"/>
    <lineage>
        <taxon>Bacteria</taxon>
        <taxon>Bacillati</taxon>
        <taxon>Bacillota</taxon>
        <taxon>Bacilli</taxon>
        <taxon>Bacillales</taxon>
        <taxon>Bacillaceae</taxon>
        <taxon>Shouchella</taxon>
    </lineage>
</organism>
<dbReference type="Pfam" id="PF00149">
    <property type="entry name" value="Metallophos"/>
    <property type="match status" value="1"/>
</dbReference>
<gene>
    <name evidence="2" type="ORF">JOC54_004528</name>
</gene>
<dbReference type="Proteomes" id="UP001179280">
    <property type="component" value="Unassembled WGS sequence"/>
</dbReference>
<dbReference type="Gene3D" id="3.60.21.10">
    <property type="match status" value="1"/>
</dbReference>